<keyword evidence="3" id="KW-1185">Reference proteome</keyword>
<name>A0A813D626_POLGL</name>
<evidence type="ECO:0000313" key="3">
    <source>
        <dbReference type="Proteomes" id="UP000654075"/>
    </source>
</evidence>
<evidence type="ECO:0000313" key="2">
    <source>
        <dbReference type="EMBL" id="CAE8581595.1"/>
    </source>
</evidence>
<keyword evidence="1" id="KW-0812">Transmembrane</keyword>
<organism evidence="2 3">
    <name type="scientific">Polarella glacialis</name>
    <name type="common">Dinoflagellate</name>
    <dbReference type="NCBI Taxonomy" id="89957"/>
    <lineage>
        <taxon>Eukaryota</taxon>
        <taxon>Sar</taxon>
        <taxon>Alveolata</taxon>
        <taxon>Dinophyceae</taxon>
        <taxon>Suessiales</taxon>
        <taxon>Suessiaceae</taxon>
        <taxon>Polarella</taxon>
    </lineage>
</organism>
<keyword evidence="1" id="KW-1133">Transmembrane helix</keyword>
<dbReference type="AlphaFoldDB" id="A0A813D626"/>
<proteinExistence type="predicted"/>
<gene>
    <name evidence="2" type="ORF">PGLA1383_LOCUS616</name>
</gene>
<keyword evidence="1" id="KW-0472">Membrane</keyword>
<protein>
    <submittedName>
        <fullName evidence="2">Uncharacterized protein</fullName>
    </submittedName>
</protein>
<sequence length="115" mass="12576">MHKSLSHQPLLLRGAGTCQSLYTVVAIGFWMVARQRATDTSVERVVLSHLEGFGACGRGLGRIALSVPIWLPYSLGVCSLLNGETSNTYSRERLASCRVCLSRLCQREAFCCPAD</sequence>
<accession>A0A813D626</accession>
<evidence type="ECO:0000256" key="1">
    <source>
        <dbReference type="SAM" id="Phobius"/>
    </source>
</evidence>
<reference evidence="2" key="1">
    <citation type="submission" date="2021-02" db="EMBL/GenBank/DDBJ databases">
        <authorList>
            <person name="Dougan E. K."/>
            <person name="Rhodes N."/>
            <person name="Thang M."/>
            <person name="Chan C."/>
        </authorList>
    </citation>
    <scope>NUCLEOTIDE SEQUENCE</scope>
</reference>
<comment type="caution">
    <text evidence="2">The sequence shown here is derived from an EMBL/GenBank/DDBJ whole genome shotgun (WGS) entry which is preliminary data.</text>
</comment>
<dbReference type="Proteomes" id="UP000654075">
    <property type="component" value="Unassembled WGS sequence"/>
</dbReference>
<dbReference type="EMBL" id="CAJNNV010000140">
    <property type="protein sequence ID" value="CAE8581595.1"/>
    <property type="molecule type" value="Genomic_DNA"/>
</dbReference>
<feature type="transmembrane region" description="Helical" evidence="1">
    <location>
        <begin position="12"/>
        <end position="33"/>
    </location>
</feature>